<proteinExistence type="predicted"/>
<dbReference type="RefSeq" id="XP_004259250.1">
    <property type="nucleotide sequence ID" value="XM_004259202.1"/>
</dbReference>
<evidence type="ECO:0000313" key="4">
    <source>
        <dbReference type="Proteomes" id="UP000014680"/>
    </source>
</evidence>
<dbReference type="EMBL" id="KB206368">
    <property type="protein sequence ID" value="ELP92479.1"/>
    <property type="molecule type" value="Genomic_DNA"/>
</dbReference>
<protein>
    <submittedName>
        <fullName evidence="3">Uncharacterized protein</fullName>
    </submittedName>
</protein>
<evidence type="ECO:0000256" key="1">
    <source>
        <dbReference type="SAM" id="MobiDB-lite"/>
    </source>
</evidence>
<organism evidence="3 4">
    <name type="scientific">Entamoeba invadens IP1</name>
    <dbReference type="NCBI Taxonomy" id="370355"/>
    <lineage>
        <taxon>Eukaryota</taxon>
        <taxon>Amoebozoa</taxon>
        <taxon>Evosea</taxon>
        <taxon>Archamoebae</taxon>
        <taxon>Mastigamoebida</taxon>
        <taxon>Entamoebidae</taxon>
        <taxon>Entamoeba</taxon>
    </lineage>
</organism>
<dbReference type="AlphaFoldDB" id="A0A0A1UBI9"/>
<feature type="chain" id="PRO_5013220907" evidence="2">
    <location>
        <begin position="16"/>
        <end position="130"/>
    </location>
</feature>
<accession>A0A0A1UBI9</accession>
<feature type="compositionally biased region" description="Polar residues" evidence="1">
    <location>
        <begin position="115"/>
        <end position="130"/>
    </location>
</feature>
<evidence type="ECO:0000256" key="2">
    <source>
        <dbReference type="SAM" id="SignalP"/>
    </source>
</evidence>
<dbReference type="VEuPathDB" id="AmoebaDB:EIN_523770"/>
<sequence>MRILLITALLSLCLAFEDSQNIPPKPNIAHSCQKQEPSLVDMLKMLIKNDPSLLETGVKSVINKMAQDSIKDLMQGNKKRAGEDPFGEYVKTAVVKIMLEQAKAHPEAVDASLFKQGQPNKNAPDNTDKK</sequence>
<dbReference type="KEGG" id="eiv:EIN_523770"/>
<name>A0A0A1UBI9_ENTIV</name>
<keyword evidence="2" id="KW-0732">Signal</keyword>
<feature type="signal peptide" evidence="2">
    <location>
        <begin position="1"/>
        <end position="15"/>
    </location>
</feature>
<gene>
    <name evidence="3" type="ORF">EIN_523770</name>
</gene>
<feature type="region of interest" description="Disordered" evidence="1">
    <location>
        <begin position="110"/>
        <end position="130"/>
    </location>
</feature>
<dbReference type="Proteomes" id="UP000014680">
    <property type="component" value="Unassembled WGS sequence"/>
</dbReference>
<reference evidence="3 4" key="1">
    <citation type="submission" date="2012-10" db="EMBL/GenBank/DDBJ databases">
        <authorList>
            <person name="Zafar N."/>
            <person name="Inman J."/>
            <person name="Hall N."/>
            <person name="Lorenzi H."/>
            <person name="Caler E."/>
        </authorList>
    </citation>
    <scope>NUCLEOTIDE SEQUENCE [LARGE SCALE GENOMIC DNA]</scope>
    <source>
        <strain evidence="3 4">IP1</strain>
    </source>
</reference>
<dbReference type="GeneID" id="14891473"/>
<evidence type="ECO:0000313" key="3">
    <source>
        <dbReference type="EMBL" id="ELP92479.1"/>
    </source>
</evidence>
<keyword evidence="4" id="KW-1185">Reference proteome</keyword>